<gene>
    <name evidence="6" type="ORF">DM05_1795</name>
</gene>
<protein>
    <submittedName>
        <fullName evidence="6">AraC-like DNA-binding protein</fullName>
    </submittedName>
</protein>
<evidence type="ECO:0000313" key="6">
    <source>
        <dbReference type="EMBL" id="PFG71438.1"/>
    </source>
</evidence>
<organism evidence="6 7">
    <name type="scientific">Pseudomonas poae</name>
    <dbReference type="NCBI Taxonomy" id="200451"/>
    <lineage>
        <taxon>Bacteria</taxon>
        <taxon>Pseudomonadati</taxon>
        <taxon>Pseudomonadota</taxon>
        <taxon>Gammaproteobacteria</taxon>
        <taxon>Pseudomonadales</taxon>
        <taxon>Pseudomonadaceae</taxon>
        <taxon>Pseudomonas</taxon>
    </lineage>
</organism>
<keyword evidence="2" id="KW-0805">Transcription regulation</keyword>
<dbReference type="EMBL" id="PDJN01000001">
    <property type="protein sequence ID" value="PFG71438.1"/>
    <property type="molecule type" value="Genomic_DNA"/>
</dbReference>
<dbReference type="Pfam" id="PF12833">
    <property type="entry name" value="HTH_18"/>
    <property type="match status" value="1"/>
</dbReference>
<dbReference type="PANTHER" id="PTHR11019:SF199">
    <property type="entry name" value="HTH-TYPE TRANSCRIPTIONAL REGULATOR NIMR"/>
    <property type="match status" value="1"/>
</dbReference>
<dbReference type="AlphaFoldDB" id="A0A7Z1GW95"/>
<dbReference type="GO" id="GO:0009893">
    <property type="term" value="P:positive regulation of metabolic process"/>
    <property type="evidence" value="ECO:0007669"/>
    <property type="project" value="UniProtKB-ARBA"/>
</dbReference>
<dbReference type="GO" id="GO:0003700">
    <property type="term" value="F:DNA-binding transcription factor activity"/>
    <property type="evidence" value="ECO:0007669"/>
    <property type="project" value="InterPro"/>
</dbReference>
<dbReference type="FunFam" id="1.10.10.60:FF:000132">
    <property type="entry name" value="AraC family transcriptional regulator"/>
    <property type="match status" value="1"/>
</dbReference>
<accession>A0A7Z1GW95</accession>
<evidence type="ECO:0000256" key="4">
    <source>
        <dbReference type="ARBA" id="ARBA00023163"/>
    </source>
</evidence>
<dbReference type="PROSITE" id="PS00041">
    <property type="entry name" value="HTH_ARAC_FAMILY_1"/>
    <property type="match status" value="1"/>
</dbReference>
<reference evidence="6 7" key="1">
    <citation type="submission" date="2017-09" db="EMBL/GenBank/DDBJ databases">
        <authorList>
            <person name="DeBolt S."/>
            <person name="Huntemann M."/>
            <person name="Clum A."/>
            <person name="Pillay M."/>
            <person name="Palaniappan K."/>
            <person name="Varghese N."/>
            <person name="Mikhailova N."/>
            <person name="Stamatis D."/>
            <person name="Reddy T."/>
            <person name="Daum C."/>
            <person name="Shapiro N."/>
            <person name="Ivanova N."/>
            <person name="Kyrpides N."/>
            <person name="Woyke T."/>
        </authorList>
    </citation>
    <scope>NUCLEOTIDE SEQUENCE [LARGE SCALE GENOMIC DNA]</scope>
    <source>
        <strain evidence="6 7">A2-S9</strain>
    </source>
</reference>
<dbReference type="SMART" id="SM00342">
    <property type="entry name" value="HTH_ARAC"/>
    <property type="match status" value="1"/>
</dbReference>
<dbReference type="CDD" id="cd06124">
    <property type="entry name" value="cupin_NimR-like_N"/>
    <property type="match status" value="1"/>
</dbReference>
<sequence length="284" mass="31141">MDETHLYGVDQFELDSFDQPAVALMLGSQGNDTEFPVHTHRKGQLVVAYHGGIVCTVEDGVWMVPSGFGVWIPGGIAHSNRVTANGKIGYLFVEPGAAALPHTCCTLVLSPLVLELILHLSAQAQDYPPASAHARVASVLLEQLELAPSEQLYLPLPATTQLRFIARGLAQDPSNRCTMAQWARQVAMSERSLARLVKSETGLTFGQWRKQWQIIVALQSLAEGESVQRTAEALGYESVSSFISMFRKTLGSPPARYMRRTATHQRGSRLADEALPVERSKFAE</sequence>
<keyword evidence="1" id="KW-0678">Repressor</keyword>
<evidence type="ECO:0000313" key="7">
    <source>
        <dbReference type="Proteomes" id="UP000221580"/>
    </source>
</evidence>
<dbReference type="PROSITE" id="PS01124">
    <property type="entry name" value="HTH_ARAC_FAMILY_2"/>
    <property type="match status" value="1"/>
</dbReference>
<dbReference type="InterPro" id="IPR009057">
    <property type="entry name" value="Homeodomain-like_sf"/>
</dbReference>
<dbReference type="Proteomes" id="UP000221580">
    <property type="component" value="Unassembled WGS sequence"/>
</dbReference>
<feature type="domain" description="HTH araC/xylS-type" evidence="5">
    <location>
        <begin position="159"/>
        <end position="260"/>
    </location>
</feature>
<keyword evidence="4" id="KW-0804">Transcription</keyword>
<name>A0A7Z1GW95_9PSED</name>
<proteinExistence type="predicted"/>
<reference evidence="6 7" key="2">
    <citation type="submission" date="2017-10" db="EMBL/GenBank/DDBJ databases">
        <title>Bacterial endophytes that colonize and modify switchgrass growth.</title>
        <authorList>
            <person name="Debolt S."/>
        </authorList>
    </citation>
    <scope>NUCLEOTIDE SEQUENCE [LARGE SCALE GENOMIC DNA]</scope>
    <source>
        <strain evidence="6 7">A2-S9</strain>
    </source>
</reference>
<dbReference type="Gene3D" id="1.10.10.60">
    <property type="entry name" value="Homeodomain-like"/>
    <property type="match status" value="1"/>
</dbReference>
<dbReference type="GO" id="GO:0043565">
    <property type="term" value="F:sequence-specific DNA binding"/>
    <property type="evidence" value="ECO:0007669"/>
    <property type="project" value="InterPro"/>
</dbReference>
<dbReference type="InterPro" id="IPR018062">
    <property type="entry name" value="HTH_AraC-typ_CS"/>
</dbReference>
<dbReference type="SUPFAM" id="SSF46689">
    <property type="entry name" value="Homeodomain-like"/>
    <property type="match status" value="1"/>
</dbReference>
<dbReference type="PANTHER" id="PTHR11019">
    <property type="entry name" value="HTH-TYPE TRANSCRIPTIONAL REGULATOR NIMR"/>
    <property type="match status" value="1"/>
</dbReference>
<comment type="caution">
    <text evidence="6">The sequence shown here is derived from an EMBL/GenBank/DDBJ whole genome shotgun (WGS) entry which is preliminary data.</text>
</comment>
<evidence type="ECO:0000256" key="2">
    <source>
        <dbReference type="ARBA" id="ARBA00023015"/>
    </source>
</evidence>
<dbReference type="RefSeq" id="WP_098479373.1">
    <property type="nucleotide sequence ID" value="NZ_PDJN01000001.1"/>
</dbReference>
<evidence type="ECO:0000256" key="3">
    <source>
        <dbReference type="ARBA" id="ARBA00023125"/>
    </source>
</evidence>
<evidence type="ECO:0000256" key="1">
    <source>
        <dbReference type="ARBA" id="ARBA00022491"/>
    </source>
</evidence>
<dbReference type="InterPro" id="IPR011051">
    <property type="entry name" value="RmlC_Cupin_sf"/>
</dbReference>
<dbReference type="SUPFAM" id="SSF51182">
    <property type="entry name" value="RmlC-like cupins"/>
    <property type="match status" value="1"/>
</dbReference>
<dbReference type="InterPro" id="IPR018060">
    <property type="entry name" value="HTH_AraC"/>
</dbReference>
<keyword evidence="3 6" id="KW-0238">DNA-binding</keyword>
<evidence type="ECO:0000259" key="5">
    <source>
        <dbReference type="PROSITE" id="PS01124"/>
    </source>
</evidence>